<accession>A0A7J7K1P4</accession>
<dbReference type="EMBL" id="VXIV02001535">
    <property type="protein sequence ID" value="KAF6032117.1"/>
    <property type="molecule type" value="Genomic_DNA"/>
</dbReference>
<dbReference type="InterPro" id="IPR001657">
    <property type="entry name" value="Hedgehog"/>
</dbReference>
<dbReference type="SMART" id="SM00305">
    <property type="entry name" value="HintC"/>
    <property type="match status" value="1"/>
</dbReference>
<gene>
    <name evidence="3" type="ORF">EB796_009617</name>
</gene>
<dbReference type="Proteomes" id="UP000593567">
    <property type="component" value="Unassembled WGS sequence"/>
</dbReference>
<protein>
    <submittedName>
        <fullName evidence="3">SHH</fullName>
    </submittedName>
</protein>
<dbReference type="InterPro" id="IPR001767">
    <property type="entry name" value="Hedgehog_Hint"/>
</dbReference>
<feature type="domain" description="Hint" evidence="2">
    <location>
        <begin position="51"/>
        <end position="95"/>
    </location>
</feature>
<dbReference type="OrthoDB" id="6056605at2759"/>
<dbReference type="AlphaFoldDB" id="A0A7J7K1P4"/>
<dbReference type="GO" id="GO:0016540">
    <property type="term" value="P:protein autoprocessing"/>
    <property type="evidence" value="ECO:0007669"/>
    <property type="project" value="InterPro"/>
</dbReference>
<proteinExistence type="predicted"/>
<keyword evidence="1" id="KW-0217">Developmental protein</keyword>
<evidence type="ECO:0000256" key="1">
    <source>
        <dbReference type="ARBA" id="ARBA00022473"/>
    </source>
</evidence>
<dbReference type="InterPro" id="IPR036844">
    <property type="entry name" value="Hint_dom_sf"/>
</dbReference>
<dbReference type="CDD" id="cd00081">
    <property type="entry name" value="Hint"/>
    <property type="match status" value="1"/>
</dbReference>
<dbReference type="PANTHER" id="PTHR11889">
    <property type="entry name" value="HEDGEHOG"/>
    <property type="match status" value="1"/>
</dbReference>
<name>A0A7J7K1P4_BUGNE</name>
<sequence length="160" mass="17981">MIAITTEGSNKQPLTLTRDHLVYVSNGDGKWSYLFAERTQPGMLIKRVSGYQEVTIEVIKSVESKTVKGLYAPVTTTGNIVVDSIMASCYGNHPDHYLSHQVFAPIRLAYKWAPWIYNGDSVAEDGSHPYVSFLNKYMRTLTGYTLVLSQHRLDGMTVYP</sequence>
<dbReference type="InterPro" id="IPR050387">
    <property type="entry name" value="Hedgehog_Signaling"/>
</dbReference>
<dbReference type="Gene3D" id="2.170.16.10">
    <property type="entry name" value="Hedgehog/Intein (Hint) domain"/>
    <property type="match status" value="1"/>
</dbReference>
<organism evidence="3 4">
    <name type="scientific">Bugula neritina</name>
    <name type="common">Brown bryozoan</name>
    <name type="synonym">Sertularia neritina</name>
    <dbReference type="NCBI Taxonomy" id="10212"/>
    <lineage>
        <taxon>Eukaryota</taxon>
        <taxon>Metazoa</taxon>
        <taxon>Spiralia</taxon>
        <taxon>Lophotrochozoa</taxon>
        <taxon>Bryozoa</taxon>
        <taxon>Gymnolaemata</taxon>
        <taxon>Cheilostomatida</taxon>
        <taxon>Flustrina</taxon>
        <taxon>Buguloidea</taxon>
        <taxon>Bugulidae</taxon>
        <taxon>Bugula</taxon>
    </lineage>
</organism>
<dbReference type="SUPFAM" id="SSF51294">
    <property type="entry name" value="Hedgehog/intein (Hint) domain"/>
    <property type="match status" value="1"/>
</dbReference>
<dbReference type="GO" id="GO:0007267">
    <property type="term" value="P:cell-cell signaling"/>
    <property type="evidence" value="ECO:0007669"/>
    <property type="project" value="InterPro"/>
</dbReference>
<comment type="caution">
    <text evidence="3">The sequence shown here is derived from an EMBL/GenBank/DDBJ whole genome shotgun (WGS) entry which is preliminary data.</text>
</comment>
<evidence type="ECO:0000313" key="4">
    <source>
        <dbReference type="Proteomes" id="UP000593567"/>
    </source>
</evidence>
<dbReference type="PRINTS" id="PR00632">
    <property type="entry name" value="SONICHHOG"/>
</dbReference>
<dbReference type="PANTHER" id="PTHR11889:SF31">
    <property type="entry name" value="PROTEIN HEDGEHOG"/>
    <property type="match status" value="1"/>
</dbReference>
<evidence type="ECO:0000313" key="3">
    <source>
        <dbReference type="EMBL" id="KAF6032117.1"/>
    </source>
</evidence>
<keyword evidence="4" id="KW-1185">Reference proteome</keyword>
<dbReference type="InterPro" id="IPR003586">
    <property type="entry name" value="Hint_dom_C"/>
</dbReference>
<reference evidence="3" key="1">
    <citation type="submission" date="2020-06" db="EMBL/GenBank/DDBJ databases">
        <title>Draft genome of Bugula neritina, a colonial animal packing powerful symbionts and potential medicines.</title>
        <authorList>
            <person name="Rayko M."/>
        </authorList>
    </citation>
    <scope>NUCLEOTIDE SEQUENCE [LARGE SCALE GENOMIC DNA]</scope>
    <source>
        <strain evidence="3">Kwan_BN1</strain>
    </source>
</reference>
<dbReference type="Pfam" id="PF01079">
    <property type="entry name" value="Hint"/>
    <property type="match status" value="1"/>
</dbReference>
<evidence type="ECO:0000259" key="2">
    <source>
        <dbReference type="SMART" id="SM00305"/>
    </source>
</evidence>